<dbReference type="PRINTS" id="PR00359">
    <property type="entry name" value="BP450"/>
</dbReference>
<keyword evidence="2" id="KW-0560">Oxidoreductase</keyword>
<dbReference type="PROSITE" id="PS00086">
    <property type="entry name" value="CYTOCHROME_P450"/>
    <property type="match status" value="1"/>
</dbReference>
<keyword evidence="4" id="KW-1185">Reference proteome</keyword>
<proteinExistence type="inferred from homology"/>
<dbReference type="Pfam" id="PF00067">
    <property type="entry name" value="p450"/>
    <property type="match status" value="1"/>
</dbReference>
<dbReference type="InterPro" id="IPR036396">
    <property type="entry name" value="Cyt_P450_sf"/>
</dbReference>
<dbReference type="Gene3D" id="1.10.630.10">
    <property type="entry name" value="Cytochrome P450"/>
    <property type="match status" value="1"/>
</dbReference>
<evidence type="ECO:0000256" key="2">
    <source>
        <dbReference type="RuleBase" id="RU000461"/>
    </source>
</evidence>
<evidence type="ECO:0000313" key="3">
    <source>
        <dbReference type="EMBL" id="MCB5182199.1"/>
    </source>
</evidence>
<dbReference type="PANTHER" id="PTHR46696:SF4">
    <property type="entry name" value="BIOTIN BIOSYNTHESIS CYTOCHROME P450"/>
    <property type="match status" value="1"/>
</dbReference>
<gene>
    <name evidence="3" type="ORF">LG632_22800</name>
</gene>
<keyword evidence="2" id="KW-0503">Monooxygenase</keyword>
<dbReference type="EMBL" id="JAJAUY010000111">
    <property type="protein sequence ID" value="MCB5182199.1"/>
    <property type="molecule type" value="Genomic_DNA"/>
</dbReference>
<keyword evidence="2" id="KW-0479">Metal-binding</keyword>
<keyword evidence="2" id="KW-0349">Heme</keyword>
<keyword evidence="2" id="KW-0408">Iron</keyword>
<organism evidence="3 4">
    <name type="scientific">Streptomyces antimicrobicus</name>
    <dbReference type="NCBI Taxonomy" id="2883108"/>
    <lineage>
        <taxon>Bacteria</taxon>
        <taxon>Bacillati</taxon>
        <taxon>Actinomycetota</taxon>
        <taxon>Actinomycetes</taxon>
        <taxon>Kitasatosporales</taxon>
        <taxon>Streptomycetaceae</taxon>
        <taxon>Streptomyces</taxon>
    </lineage>
</organism>
<dbReference type="SUPFAM" id="SSF48264">
    <property type="entry name" value="Cytochrome P450"/>
    <property type="match status" value="1"/>
</dbReference>
<accession>A0ABS8BCE3</accession>
<dbReference type="InterPro" id="IPR001128">
    <property type="entry name" value="Cyt_P450"/>
</dbReference>
<protein>
    <submittedName>
        <fullName evidence="3">Cytochrome P450</fullName>
    </submittedName>
</protein>
<dbReference type="Proteomes" id="UP001199054">
    <property type="component" value="Unassembled WGS sequence"/>
</dbReference>
<dbReference type="InterPro" id="IPR002397">
    <property type="entry name" value="Cyt_P450_B"/>
</dbReference>
<comment type="caution">
    <text evidence="3">The sequence shown here is derived from an EMBL/GenBank/DDBJ whole genome shotgun (WGS) entry which is preliminary data.</text>
</comment>
<name>A0ABS8BCE3_9ACTN</name>
<comment type="similarity">
    <text evidence="1 2">Belongs to the cytochrome P450 family.</text>
</comment>
<sequence>MELDSFDLTDPRTYQETDIHAMWRRFRAERPVHRHPETEAGPAFWVLSRYADVMAVYKDDDRFHSERGNVLATLLYGSDSAAGKMLAVTDGPRHAAIRKLMLKSFSPRALSHISEQVVQRTRRLLAEAVERGEADFAKDVAEHIPISTICDLLGVPEADRTFLLGLNKQALSSDSADQSAQDAWLARNEILMYFSELAEARRADPVDDVISVLATGEVDGKPLSEDEIVLNCYSLILGGDETSRLSMIGSLVALMEHPEQWRRLREREVTVESAVEEVLRWTSPAMHFGRRALTDVEIGGETIAEGDIVTLWNTSANRDELVFDRPEVFDLGRTPNKHVSFGYGPHFCLGAYLGRVEINAMLDALRTAVVHVERTSAPVQPVFSNFLNGLGSLPVRFQPDRQGLGQWR</sequence>
<evidence type="ECO:0000256" key="1">
    <source>
        <dbReference type="ARBA" id="ARBA00010617"/>
    </source>
</evidence>
<dbReference type="CDD" id="cd11033">
    <property type="entry name" value="CYP142-like"/>
    <property type="match status" value="1"/>
</dbReference>
<reference evidence="3 4" key="1">
    <citation type="submission" date="2021-10" db="EMBL/GenBank/DDBJ databases">
        <title>Streptomyces sp. strain SMC 277, a novel streptomycete isolated from soil.</title>
        <authorList>
            <person name="Chanama M."/>
        </authorList>
    </citation>
    <scope>NUCLEOTIDE SEQUENCE [LARGE SCALE GENOMIC DNA]</scope>
    <source>
        <strain evidence="3 4">SMC 277</strain>
    </source>
</reference>
<dbReference type="PANTHER" id="PTHR46696">
    <property type="entry name" value="P450, PUTATIVE (EUROFUNG)-RELATED"/>
    <property type="match status" value="1"/>
</dbReference>
<evidence type="ECO:0000313" key="4">
    <source>
        <dbReference type="Proteomes" id="UP001199054"/>
    </source>
</evidence>
<dbReference type="InterPro" id="IPR017972">
    <property type="entry name" value="Cyt_P450_CS"/>
</dbReference>